<keyword evidence="2" id="KW-1185">Reference proteome</keyword>
<gene>
    <name evidence="1" type="ORF">E5329_20290</name>
</gene>
<keyword evidence="1" id="KW-0378">Hydrolase</keyword>
<reference evidence="1" key="1">
    <citation type="submission" date="2019-04" db="EMBL/GenBank/DDBJ databases">
        <title>Microbes associate with the intestines of laboratory mice.</title>
        <authorList>
            <person name="Navarre W."/>
            <person name="Wong E."/>
            <person name="Huang K."/>
            <person name="Tropini C."/>
            <person name="Ng K."/>
            <person name="Yu B."/>
        </authorList>
    </citation>
    <scope>NUCLEOTIDE SEQUENCE</scope>
    <source>
        <strain evidence="1">NM01_1-7b</strain>
    </source>
</reference>
<proteinExistence type="predicted"/>
<name>A0AC61RRB1_9FIRM</name>
<sequence length="246" mass="27814">MVSSKNLNRIERKSILLFLFYSFLIAWGTEVVLILLYHFQLIRGSAAQILHFAVIGFGAGMAPAYAAFIIERKYSRATVKGFIKKVFQTENWGKSIAVLILFALVQFLACILQEEYSGNPWYMFILFMPMMILGGGLEEIGWQGVFQPLLQKRFSFLIAALIEGVIWSIWVSVLLHAWSNAVLGGMYTLTSLCGFPSLKTWIVSLTQIIVIMLVLLVFFGKDLSSRVYSGLFGVWNVWALQSKMNV</sequence>
<keyword evidence="1" id="KW-0482">Metalloprotease</keyword>
<dbReference type="EMBL" id="SRYA01000052">
    <property type="protein sequence ID" value="TGY91641.1"/>
    <property type="molecule type" value="Genomic_DNA"/>
</dbReference>
<keyword evidence="1" id="KW-0645">Protease</keyword>
<dbReference type="Proteomes" id="UP000304953">
    <property type="component" value="Unassembled WGS sequence"/>
</dbReference>
<accession>A0AC61RRB1</accession>
<protein>
    <submittedName>
        <fullName evidence="1">CPBP family intramembrane metalloprotease</fullName>
    </submittedName>
</protein>
<organism evidence="1 2">
    <name type="scientific">Petralouisia muris</name>
    <dbReference type="NCBI Taxonomy" id="3032872"/>
    <lineage>
        <taxon>Bacteria</taxon>
        <taxon>Bacillati</taxon>
        <taxon>Bacillota</taxon>
        <taxon>Clostridia</taxon>
        <taxon>Lachnospirales</taxon>
        <taxon>Lachnospiraceae</taxon>
        <taxon>Petralouisia</taxon>
    </lineage>
</organism>
<evidence type="ECO:0000313" key="1">
    <source>
        <dbReference type="EMBL" id="TGY91641.1"/>
    </source>
</evidence>
<evidence type="ECO:0000313" key="2">
    <source>
        <dbReference type="Proteomes" id="UP000304953"/>
    </source>
</evidence>
<comment type="caution">
    <text evidence="1">The sequence shown here is derived from an EMBL/GenBank/DDBJ whole genome shotgun (WGS) entry which is preliminary data.</text>
</comment>